<evidence type="ECO:0000313" key="3">
    <source>
        <dbReference type="EMBL" id="KYP46024.1"/>
    </source>
</evidence>
<proteinExistence type="predicted"/>
<organism evidence="3 4">
    <name type="scientific">Cajanus cajan</name>
    <name type="common">Pigeon pea</name>
    <name type="synonym">Cajanus indicus</name>
    <dbReference type="NCBI Taxonomy" id="3821"/>
    <lineage>
        <taxon>Eukaryota</taxon>
        <taxon>Viridiplantae</taxon>
        <taxon>Streptophyta</taxon>
        <taxon>Embryophyta</taxon>
        <taxon>Tracheophyta</taxon>
        <taxon>Spermatophyta</taxon>
        <taxon>Magnoliopsida</taxon>
        <taxon>eudicotyledons</taxon>
        <taxon>Gunneridae</taxon>
        <taxon>Pentapetalae</taxon>
        <taxon>rosids</taxon>
        <taxon>fabids</taxon>
        <taxon>Fabales</taxon>
        <taxon>Fabaceae</taxon>
        <taxon>Papilionoideae</taxon>
        <taxon>50 kb inversion clade</taxon>
        <taxon>NPAAA clade</taxon>
        <taxon>indigoferoid/millettioid clade</taxon>
        <taxon>Phaseoleae</taxon>
        <taxon>Cajanus</taxon>
    </lineage>
</organism>
<dbReference type="Pfam" id="PF14392">
    <property type="entry name" value="zf-CCHC_4"/>
    <property type="match status" value="1"/>
</dbReference>
<accession>A0A151RU02</accession>
<dbReference type="InterPro" id="IPR025558">
    <property type="entry name" value="DUF4283"/>
</dbReference>
<dbReference type="PANTHER" id="PTHR31286">
    <property type="entry name" value="GLYCINE-RICH CELL WALL STRUCTURAL PROTEIN 1.8-LIKE"/>
    <property type="match status" value="1"/>
</dbReference>
<evidence type="ECO:0000313" key="4">
    <source>
        <dbReference type="Proteomes" id="UP000075243"/>
    </source>
</evidence>
<feature type="domain" description="Zinc knuckle CX2CX4HX4C" evidence="2">
    <location>
        <begin position="165"/>
        <end position="193"/>
    </location>
</feature>
<protein>
    <submittedName>
        <fullName evidence="3">Uncharacterized protein At4g02000 family</fullName>
    </submittedName>
</protein>
<dbReference type="Gramene" id="C.cajan_28882.t">
    <property type="protein sequence ID" value="C.cajan_28882.t.cds1"/>
    <property type="gene ID" value="C.cajan_28882"/>
</dbReference>
<gene>
    <name evidence="3" type="ORF">KK1_032408</name>
</gene>
<dbReference type="Pfam" id="PF14111">
    <property type="entry name" value="DUF4283"/>
    <property type="match status" value="1"/>
</dbReference>
<feature type="domain" description="DUF4283" evidence="1">
    <location>
        <begin position="25"/>
        <end position="97"/>
    </location>
</feature>
<dbReference type="EMBL" id="KQ483571">
    <property type="protein sequence ID" value="KYP46024.1"/>
    <property type="molecule type" value="Genomic_DNA"/>
</dbReference>
<keyword evidence="4" id="KW-1185">Reference proteome</keyword>
<dbReference type="PANTHER" id="PTHR31286:SF153">
    <property type="entry name" value="DUF4283 DOMAIN PROTEIN"/>
    <property type="match status" value="1"/>
</dbReference>
<dbReference type="Proteomes" id="UP000075243">
    <property type="component" value="Unassembled WGS sequence"/>
</dbReference>
<dbReference type="InterPro" id="IPR040256">
    <property type="entry name" value="At4g02000-like"/>
</dbReference>
<evidence type="ECO:0000259" key="2">
    <source>
        <dbReference type="Pfam" id="PF14392"/>
    </source>
</evidence>
<name>A0A151RU02_CAJCA</name>
<dbReference type="AlphaFoldDB" id="A0A151RU02"/>
<dbReference type="OMA" id="MRATWNC"/>
<dbReference type="InterPro" id="IPR025836">
    <property type="entry name" value="Zn_knuckle_CX2CX4HX4C"/>
</dbReference>
<sequence length="194" mass="22213">MGSLEEDLEGLIIKDGNDAGTSNLVNLSFVGRFLTDRPIRAHIMKNRMASIWGPGKGVSIPKIKPWVFLFQFYHPLDLKRVLDNGPWNFENNILIVSKIFESDIPKDIPLNHVDVWVQVHNFPAGFISQNIGEHLGNSLGTFLDYDSKHNASLRKSYMRIHIKKDIRSPLQKDKKIKKQGGEWKTVTFKYEKIG</sequence>
<reference evidence="3" key="1">
    <citation type="journal article" date="2012" name="Nat. Biotechnol.">
        <title>Draft genome sequence of pigeonpea (Cajanus cajan), an orphan legume crop of resource-poor farmers.</title>
        <authorList>
            <person name="Varshney R.K."/>
            <person name="Chen W."/>
            <person name="Li Y."/>
            <person name="Bharti A.K."/>
            <person name="Saxena R.K."/>
            <person name="Schlueter J.A."/>
            <person name="Donoghue M.T."/>
            <person name="Azam S."/>
            <person name="Fan G."/>
            <person name="Whaley A.M."/>
            <person name="Farmer A.D."/>
            <person name="Sheridan J."/>
            <person name="Iwata A."/>
            <person name="Tuteja R."/>
            <person name="Penmetsa R.V."/>
            <person name="Wu W."/>
            <person name="Upadhyaya H.D."/>
            <person name="Yang S.P."/>
            <person name="Shah T."/>
            <person name="Saxena K.B."/>
            <person name="Michael T."/>
            <person name="McCombie W.R."/>
            <person name="Yang B."/>
            <person name="Zhang G."/>
            <person name="Yang H."/>
            <person name="Wang J."/>
            <person name="Spillane C."/>
            <person name="Cook D.R."/>
            <person name="May G.D."/>
            <person name="Xu X."/>
            <person name="Jackson S.A."/>
        </authorList>
    </citation>
    <scope>NUCLEOTIDE SEQUENCE [LARGE SCALE GENOMIC DNA]</scope>
</reference>
<evidence type="ECO:0000259" key="1">
    <source>
        <dbReference type="Pfam" id="PF14111"/>
    </source>
</evidence>